<evidence type="ECO:0000313" key="3">
    <source>
        <dbReference type="Proteomes" id="UP000028990"/>
    </source>
</evidence>
<dbReference type="AlphaFoldDB" id="A0A091DN84"/>
<dbReference type="EMBL" id="KN122248">
    <property type="protein sequence ID" value="KFO31695.1"/>
    <property type="molecule type" value="Genomic_DNA"/>
</dbReference>
<sequence>MGPDSLGKVTKKGPKGQLVKRWERLVSPHVVEPVNGACQGAQGSKAGVTRTAGACQDPQQAEPVTAHKDKPAHSSLAVSSLSDASDTHGKSAHLPQLEEIRSAEAG</sequence>
<keyword evidence="3" id="KW-1185">Reference proteome</keyword>
<accession>A0A091DN84</accession>
<name>A0A091DN84_FUKDA</name>
<evidence type="ECO:0000313" key="2">
    <source>
        <dbReference type="EMBL" id="KFO31695.1"/>
    </source>
</evidence>
<feature type="compositionally biased region" description="Basic and acidic residues" evidence="1">
    <location>
        <begin position="96"/>
        <end position="106"/>
    </location>
</feature>
<reference evidence="2 3" key="1">
    <citation type="submission" date="2013-11" db="EMBL/GenBank/DDBJ databases">
        <title>The Damaraland mole rat (Fukomys damarensis) genome and evolution of African mole rats.</title>
        <authorList>
            <person name="Gladyshev V.N."/>
            <person name="Fang X."/>
        </authorList>
    </citation>
    <scope>NUCLEOTIDE SEQUENCE [LARGE SCALE GENOMIC DNA]</scope>
    <source>
        <tissue evidence="2">Liver</tissue>
    </source>
</reference>
<feature type="region of interest" description="Disordered" evidence="1">
    <location>
        <begin position="37"/>
        <end position="106"/>
    </location>
</feature>
<evidence type="ECO:0000256" key="1">
    <source>
        <dbReference type="SAM" id="MobiDB-lite"/>
    </source>
</evidence>
<feature type="region of interest" description="Disordered" evidence="1">
    <location>
        <begin position="1"/>
        <end position="21"/>
    </location>
</feature>
<gene>
    <name evidence="2" type="ORF">H920_06894</name>
</gene>
<dbReference type="Proteomes" id="UP000028990">
    <property type="component" value="Unassembled WGS sequence"/>
</dbReference>
<protein>
    <submittedName>
        <fullName evidence="2">Uncharacterized protein</fullName>
    </submittedName>
</protein>
<feature type="compositionally biased region" description="Low complexity" evidence="1">
    <location>
        <begin position="74"/>
        <end position="84"/>
    </location>
</feature>
<organism evidence="2 3">
    <name type="scientific">Fukomys damarensis</name>
    <name type="common">Damaraland mole rat</name>
    <name type="synonym">Cryptomys damarensis</name>
    <dbReference type="NCBI Taxonomy" id="885580"/>
    <lineage>
        <taxon>Eukaryota</taxon>
        <taxon>Metazoa</taxon>
        <taxon>Chordata</taxon>
        <taxon>Craniata</taxon>
        <taxon>Vertebrata</taxon>
        <taxon>Euteleostomi</taxon>
        <taxon>Mammalia</taxon>
        <taxon>Eutheria</taxon>
        <taxon>Euarchontoglires</taxon>
        <taxon>Glires</taxon>
        <taxon>Rodentia</taxon>
        <taxon>Hystricomorpha</taxon>
        <taxon>Bathyergidae</taxon>
        <taxon>Fukomys</taxon>
    </lineage>
</organism>
<proteinExistence type="predicted"/>